<dbReference type="EMBL" id="AKWO02000082">
    <property type="protein sequence ID" value="EMF98666.1"/>
    <property type="molecule type" value="Genomic_DNA"/>
</dbReference>
<sequence length="60" mass="7191">MCFTLIWERLYLRTDLGFDYLELKPGICKKTKVIDFFFGFREKISEELKQNGAFSKTYDP</sequence>
<evidence type="ECO:0000313" key="1">
    <source>
        <dbReference type="EMBL" id="EMF98666.1"/>
    </source>
</evidence>
<gene>
    <name evidence="1" type="ORF">LEP1GSC123_2465</name>
</gene>
<dbReference type="AlphaFoldDB" id="M3GCM2"/>
<reference evidence="1 2" key="1">
    <citation type="submission" date="2013-01" db="EMBL/GenBank/DDBJ databases">
        <authorList>
            <person name="Harkins D.M."/>
            <person name="Durkin A.S."/>
            <person name="Brinkac L.M."/>
            <person name="Haft D.H."/>
            <person name="Selengut J.D."/>
            <person name="Sanka R."/>
            <person name="DePew J."/>
            <person name="Purushe J."/>
            <person name="Picardeau M."/>
            <person name="Werts C."/>
            <person name="Goarant C."/>
            <person name="Vinetz J.M."/>
            <person name="Sutton G.G."/>
            <person name="Nierman W.C."/>
            <person name="Fouts D.E."/>
        </authorList>
    </citation>
    <scope>NUCLEOTIDE SEQUENCE [LARGE SCALE GENOMIC DNA]</scope>
    <source>
        <strain evidence="1 2">200701203</strain>
    </source>
</reference>
<accession>M3GCM2</accession>
<comment type="caution">
    <text evidence="1">The sequence shown here is derived from an EMBL/GenBank/DDBJ whole genome shotgun (WGS) entry which is preliminary data.</text>
</comment>
<evidence type="ECO:0000313" key="2">
    <source>
        <dbReference type="Proteomes" id="UP000011783"/>
    </source>
</evidence>
<dbReference type="BioCyc" id="LBOR1193007:G11KN-3209-MONOMER"/>
<name>M3GCM2_LEPBO</name>
<protein>
    <submittedName>
        <fullName evidence="1">Uncharacterized protein</fullName>
    </submittedName>
</protein>
<dbReference type="Proteomes" id="UP000011783">
    <property type="component" value="Unassembled WGS sequence"/>
</dbReference>
<proteinExistence type="predicted"/>
<organism evidence="1 2">
    <name type="scientific">Leptospira borgpetersenii str. 200701203</name>
    <dbReference type="NCBI Taxonomy" id="1193007"/>
    <lineage>
        <taxon>Bacteria</taxon>
        <taxon>Pseudomonadati</taxon>
        <taxon>Spirochaetota</taxon>
        <taxon>Spirochaetia</taxon>
        <taxon>Leptospirales</taxon>
        <taxon>Leptospiraceae</taxon>
        <taxon>Leptospira</taxon>
    </lineage>
</organism>